<name>A0A5B7DNE3_PORTR</name>
<organism evidence="1 2">
    <name type="scientific">Portunus trituberculatus</name>
    <name type="common">Swimming crab</name>
    <name type="synonym">Neptunus trituberculatus</name>
    <dbReference type="NCBI Taxonomy" id="210409"/>
    <lineage>
        <taxon>Eukaryota</taxon>
        <taxon>Metazoa</taxon>
        <taxon>Ecdysozoa</taxon>
        <taxon>Arthropoda</taxon>
        <taxon>Crustacea</taxon>
        <taxon>Multicrustacea</taxon>
        <taxon>Malacostraca</taxon>
        <taxon>Eumalacostraca</taxon>
        <taxon>Eucarida</taxon>
        <taxon>Decapoda</taxon>
        <taxon>Pleocyemata</taxon>
        <taxon>Brachyura</taxon>
        <taxon>Eubrachyura</taxon>
        <taxon>Portunoidea</taxon>
        <taxon>Portunidae</taxon>
        <taxon>Portuninae</taxon>
        <taxon>Portunus</taxon>
    </lineage>
</organism>
<dbReference type="AlphaFoldDB" id="A0A5B7DNE3"/>
<dbReference type="Proteomes" id="UP000324222">
    <property type="component" value="Unassembled WGS sequence"/>
</dbReference>
<reference evidence="1 2" key="1">
    <citation type="submission" date="2019-05" db="EMBL/GenBank/DDBJ databases">
        <title>Another draft genome of Portunus trituberculatus and its Hox gene families provides insights of decapod evolution.</title>
        <authorList>
            <person name="Jeong J.-H."/>
            <person name="Song I."/>
            <person name="Kim S."/>
            <person name="Choi T."/>
            <person name="Kim D."/>
            <person name="Ryu S."/>
            <person name="Kim W."/>
        </authorList>
    </citation>
    <scope>NUCLEOTIDE SEQUENCE [LARGE SCALE GENOMIC DNA]</scope>
    <source>
        <tissue evidence="1">Muscle</tissue>
    </source>
</reference>
<keyword evidence="2" id="KW-1185">Reference proteome</keyword>
<sequence length="103" mass="11303">MLKAKASANRPQLYPSFCRCTCRIMVLGGGTCRSCSRADGQAFVHGVVHRQLAAVPRTVTEQQQPVGTRQMAIVSHGVQMQRCRVVHHLQEEGVQASSLKMSL</sequence>
<protein>
    <submittedName>
        <fullName evidence="1">Uncharacterized protein</fullName>
    </submittedName>
</protein>
<evidence type="ECO:0000313" key="2">
    <source>
        <dbReference type="Proteomes" id="UP000324222"/>
    </source>
</evidence>
<gene>
    <name evidence="1" type="ORF">E2C01_015657</name>
</gene>
<comment type="caution">
    <text evidence="1">The sequence shown here is derived from an EMBL/GenBank/DDBJ whole genome shotgun (WGS) entry which is preliminary data.</text>
</comment>
<accession>A0A5B7DNE3</accession>
<proteinExistence type="predicted"/>
<evidence type="ECO:0000313" key="1">
    <source>
        <dbReference type="EMBL" id="MPC22637.1"/>
    </source>
</evidence>
<dbReference type="EMBL" id="VSRR010001108">
    <property type="protein sequence ID" value="MPC22637.1"/>
    <property type="molecule type" value="Genomic_DNA"/>
</dbReference>